<organism evidence="2 3">
    <name type="scientific">Actinomadura chokoriensis</name>
    <dbReference type="NCBI Taxonomy" id="454156"/>
    <lineage>
        <taxon>Bacteria</taxon>
        <taxon>Bacillati</taxon>
        <taxon>Actinomycetota</taxon>
        <taxon>Actinomycetes</taxon>
        <taxon>Streptosporangiales</taxon>
        <taxon>Thermomonosporaceae</taxon>
        <taxon>Actinomadura</taxon>
    </lineage>
</organism>
<keyword evidence="1" id="KW-0812">Transmembrane</keyword>
<comment type="caution">
    <text evidence="2">The sequence shown here is derived from an EMBL/GenBank/DDBJ whole genome shotgun (WGS) entry which is preliminary data.</text>
</comment>
<evidence type="ECO:0000256" key="1">
    <source>
        <dbReference type="SAM" id="Phobius"/>
    </source>
</evidence>
<gene>
    <name evidence="2" type="ORF">SM436_18175</name>
</gene>
<protein>
    <submittedName>
        <fullName evidence="2">Uncharacterized protein</fullName>
    </submittedName>
</protein>
<feature type="transmembrane region" description="Helical" evidence="1">
    <location>
        <begin position="63"/>
        <end position="82"/>
    </location>
</feature>
<feature type="transmembrane region" description="Helical" evidence="1">
    <location>
        <begin position="94"/>
        <end position="116"/>
    </location>
</feature>
<keyword evidence="1" id="KW-0472">Membrane</keyword>
<sequence length="134" mass="13309">MVQLTGLSVTGKVTFAALLTAGVAFVVLEAAGLTDTPPIPPGLVAIVLAACLLALAPGRWTPVAGAVAALFNLVVMFAVGAQERLVEPKSALDLVAGWVLVVALVVASVGGTAAGFRRNGPAPVVGDPGGEDRD</sequence>
<keyword evidence="3" id="KW-1185">Reference proteome</keyword>
<name>A0ABV4R023_9ACTN</name>
<dbReference type="Proteomes" id="UP001569904">
    <property type="component" value="Unassembled WGS sequence"/>
</dbReference>
<keyword evidence="1" id="KW-1133">Transmembrane helix</keyword>
<dbReference type="EMBL" id="JAXCEH010000011">
    <property type="protein sequence ID" value="MFA1555618.1"/>
    <property type="molecule type" value="Genomic_DNA"/>
</dbReference>
<reference evidence="2 3" key="1">
    <citation type="submission" date="2023-11" db="EMBL/GenBank/DDBJ databases">
        <title>Actinomadura monticuli sp. nov., isolated from volcanic ash.</title>
        <authorList>
            <person name="Lee S.D."/>
            <person name="Yang H."/>
            <person name="Kim I.S."/>
        </authorList>
    </citation>
    <scope>NUCLEOTIDE SEQUENCE [LARGE SCALE GENOMIC DNA]</scope>
    <source>
        <strain evidence="2 3">DSM 45346</strain>
    </source>
</reference>
<dbReference type="RefSeq" id="WP_371942344.1">
    <property type="nucleotide sequence ID" value="NZ_JAXCEH010000011.1"/>
</dbReference>
<accession>A0ABV4R023</accession>
<evidence type="ECO:0000313" key="2">
    <source>
        <dbReference type="EMBL" id="MFA1555618.1"/>
    </source>
</evidence>
<feature type="transmembrane region" description="Helical" evidence="1">
    <location>
        <begin position="39"/>
        <end position="56"/>
    </location>
</feature>
<proteinExistence type="predicted"/>
<feature type="transmembrane region" description="Helical" evidence="1">
    <location>
        <begin position="12"/>
        <end position="33"/>
    </location>
</feature>
<evidence type="ECO:0000313" key="3">
    <source>
        <dbReference type="Proteomes" id="UP001569904"/>
    </source>
</evidence>